<dbReference type="EMBL" id="LS423452">
    <property type="protein sequence ID" value="SPS05797.1"/>
    <property type="molecule type" value="Genomic_DNA"/>
</dbReference>
<evidence type="ECO:0000256" key="3">
    <source>
        <dbReference type="ARBA" id="ARBA00023004"/>
    </source>
</evidence>
<evidence type="ECO:0000256" key="1">
    <source>
        <dbReference type="ARBA" id="ARBA00022617"/>
    </source>
</evidence>
<dbReference type="AlphaFoldDB" id="A0A2X0QW98"/>
<name>A0A2X0QW98_9PROT</name>
<keyword evidence="2 4" id="KW-0479">Metal-binding</keyword>
<dbReference type="GO" id="GO:0046872">
    <property type="term" value="F:metal ion binding"/>
    <property type="evidence" value="ECO:0007669"/>
    <property type="project" value="UniProtKB-KW"/>
</dbReference>
<accession>A0A2X0QW98</accession>
<dbReference type="GO" id="GO:0020037">
    <property type="term" value="F:heme binding"/>
    <property type="evidence" value="ECO:0007669"/>
    <property type="project" value="InterPro"/>
</dbReference>
<protein>
    <submittedName>
        <fullName evidence="7">4-cresol dehydrogenase [hydroxylating] cytochrome c subunit</fullName>
    </submittedName>
</protein>
<feature type="domain" description="Cytochrome c" evidence="6">
    <location>
        <begin position="37"/>
        <end position="107"/>
    </location>
</feature>
<gene>
    <name evidence="7" type="primary">pchC</name>
    <name evidence="7" type="ORF">NITFAB_1387</name>
</gene>
<feature type="signal peptide" evidence="5">
    <location>
        <begin position="1"/>
        <end position="27"/>
    </location>
</feature>
<sequence length="107" mass="11950">MKTTGLEIRTMRFFLAGLLFASGCAWSASGEPPGKRHVWKSGAEIYEKICAYCHEERVGPRIRKRGLPPQYIQMTVRSGRGAMPAFRAAEIDDDSLAMLAEYISKNP</sequence>
<keyword evidence="1 4" id="KW-0349">Heme</keyword>
<evidence type="ECO:0000259" key="6">
    <source>
        <dbReference type="PROSITE" id="PS51007"/>
    </source>
</evidence>
<keyword evidence="3 4" id="KW-0408">Iron</keyword>
<dbReference type="InterPro" id="IPR036909">
    <property type="entry name" value="Cyt_c-like_dom_sf"/>
</dbReference>
<proteinExistence type="predicted"/>
<dbReference type="PROSITE" id="PS51007">
    <property type="entry name" value="CYTC"/>
    <property type="match status" value="1"/>
</dbReference>
<dbReference type="Pfam" id="PF13442">
    <property type="entry name" value="Cytochrome_CBB3"/>
    <property type="match status" value="1"/>
</dbReference>
<evidence type="ECO:0000256" key="5">
    <source>
        <dbReference type="SAM" id="SignalP"/>
    </source>
</evidence>
<dbReference type="Gene3D" id="1.10.760.10">
    <property type="entry name" value="Cytochrome c-like domain"/>
    <property type="match status" value="1"/>
</dbReference>
<dbReference type="SUPFAM" id="SSF46626">
    <property type="entry name" value="Cytochrome c"/>
    <property type="match status" value="1"/>
</dbReference>
<dbReference type="GO" id="GO:0009055">
    <property type="term" value="F:electron transfer activity"/>
    <property type="evidence" value="ECO:0007669"/>
    <property type="project" value="InterPro"/>
</dbReference>
<evidence type="ECO:0000256" key="2">
    <source>
        <dbReference type="ARBA" id="ARBA00022723"/>
    </source>
</evidence>
<dbReference type="InterPro" id="IPR009056">
    <property type="entry name" value="Cyt_c-like_dom"/>
</dbReference>
<feature type="chain" id="PRO_5016072948" evidence="5">
    <location>
        <begin position="28"/>
        <end position="107"/>
    </location>
</feature>
<reference evidence="7" key="1">
    <citation type="submission" date="2018-05" db="EMBL/GenBank/DDBJ databases">
        <authorList>
            <person name="Lanie J.A."/>
            <person name="Ng W.-L."/>
            <person name="Kazmierczak K.M."/>
            <person name="Andrzejewski T.M."/>
            <person name="Davidsen T.M."/>
            <person name="Wayne K.J."/>
            <person name="Tettelin H."/>
            <person name="Glass J.I."/>
            <person name="Rusch D."/>
            <person name="Podicherti R."/>
            <person name="Tsui H.-C.T."/>
            <person name="Winkler M.E."/>
        </authorList>
    </citation>
    <scope>NUCLEOTIDE SEQUENCE</scope>
    <source>
        <strain evidence="7">KNB</strain>
    </source>
</reference>
<dbReference type="PROSITE" id="PS51257">
    <property type="entry name" value="PROKAR_LIPOPROTEIN"/>
    <property type="match status" value="1"/>
</dbReference>
<evidence type="ECO:0000313" key="7">
    <source>
        <dbReference type="EMBL" id="SPS05797.1"/>
    </source>
</evidence>
<evidence type="ECO:0000256" key="4">
    <source>
        <dbReference type="PROSITE-ProRule" id="PRU00433"/>
    </source>
</evidence>
<keyword evidence="5" id="KW-0732">Signal</keyword>
<organism evidence="7">
    <name type="scientific">Candidatus Nitrotoga fabula</name>
    <dbReference type="NCBI Taxonomy" id="2182327"/>
    <lineage>
        <taxon>Bacteria</taxon>
        <taxon>Pseudomonadati</taxon>
        <taxon>Pseudomonadota</taxon>
        <taxon>Betaproteobacteria</taxon>
        <taxon>Nitrosomonadales</taxon>
        <taxon>Gallionellaceae</taxon>
        <taxon>Candidatus Nitrotoga</taxon>
    </lineage>
</organism>